<evidence type="ECO:0000256" key="5">
    <source>
        <dbReference type="ARBA" id="ARBA00022475"/>
    </source>
</evidence>
<dbReference type="NCBIfam" id="TIGR00797">
    <property type="entry name" value="matE"/>
    <property type="match status" value="1"/>
</dbReference>
<evidence type="ECO:0000313" key="12">
    <source>
        <dbReference type="Proteomes" id="UP000886785"/>
    </source>
</evidence>
<feature type="transmembrane region" description="Helical" evidence="10">
    <location>
        <begin position="50"/>
        <end position="76"/>
    </location>
</feature>
<feature type="transmembrane region" description="Helical" evidence="10">
    <location>
        <begin position="354"/>
        <end position="374"/>
    </location>
</feature>
<dbReference type="EMBL" id="DVHF01000125">
    <property type="protein sequence ID" value="HIR58005.1"/>
    <property type="molecule type" value="Genomic_DNA"/>
</dbReference>
<organism evidence="11 12">
    <name type="scientific">Candidatus Gallacutalibacter pullicola</name>
    <dbReference type="NCBI Taxonomy" id="2840830"/>
    <lineage>
        <taxon>Bacteria</taxon>
        <taxon>Bacillati</taxon>
        <taxon>Bacillota</taxon>
        <taxon>Clostridia</taxon>
        <taxon>Eubacteriales</taxon>
        <taxon>Candidatus Gallacutalibacter</taxon>
    </lineage>
</organism>
<feature type="transmembrane region" description="Helical" evidence="10">
    <location>
        <begin position="140"/>
        <end position="160"/>
    </location>
</feature>
<dbReference type="Proteomes" id="UP000886785">
    <property type="component" value="Unassembled WGS sequence"/>
</dbReference>
<dbReference type="InterPro" id="IPR051327">
    <property type="entry name" value="MATE_MepA_subfamily"/>
</dbReference>
<feature type="transmembrane region" description="Helical" evidence="10">
    <location>
        <begin position="321"/>
        <end position="348"/>
    </location>
</feature>
<dbReference type="Pfam" id="PF01554">
    <property type="entry name" value="MatE"/>
    <property type="match status" value="2"/>
</dbReference>
<keyword evidence="4" id="KW-0813">Transport</keyword>
<dbReference type="InterPro" id="IPR048279">
    <property type="entry name" value="MdtK-like"/>
</dbReference>
<dbReference type="PANTHER" id="PTHR43823:SF3">
    <property type="entry name" value="MULTIDRUG EXPORT PROTEIN MEPA"/>
    <property type="match status" value="1"/>
</dbReference>
<dbReference type="AlphaFoldDB" id="A0A9D1DRY8"/>
<reference evidence="11" key="2">
    <citation type="journal article" date="2021" name="PeerJ">
        <title>Extensive microbial diversity within the chicken gut microbiome revealed by metagenomics and culture.</title>
        <authorList>
            <person name="Gilroy R."/>
            <person name="Ravi A."/>
            <person name="Getino M."/>
            <person name="Pursley I."/>
            <person name="Horton D.L."/>
            <person name="Alikhan N.F."/>
            <person name="Baker D."/>
            <person name="Gharbi K."/>
            <person name="Hall N."/>
            <person name="Watson M."/>
            <person name="Adriaenssens E.M."/>
            <person name="Foster-Nyarko E."/>
            <person name="Jarju S."/>
            <person name="Secka A."/>
            <person name="Antonio M."/>
            <person name="Oren A."/>
            <person name="Chaudhuri R.R."/>
            <person name="La Ragione R."/>
            <person name="Hildebrand F."/>
            <person name="Pallen M.J."/>
        </authorList>
    </citation>
    <scope>NUCLEOTIDE SEQUENCE</scope>
    <source>
        <strain evidence="11">ChiSjej1B19-7085</strain>
    </source>
</reference>
<feature type="transmembrane region" description="Helical" evidence="10">
    <location>
        <begin position="239"/>
        <end position="262"/>
    </location>
</feature>
<keyword evidence="5" id="KW-1003">Cell membrane</keyword>
<dbReference type="PIRSF" id="PIRSF006603">
    <property type="entry name" value="DinF"/>
    <property type="match status" value="1"/>
</dbReference>
<comment type="subcellular location">
    <subcellularLocation>
        <location evidence="1">Cell membrane</location>
        <topology evidence="1">Multi-pass membrane protein</topology>
    </subcellularLocation>
</comment>
<evidence type="ECO:0000256" key="2">
    <source>
        <dbReference type="ARBA" id="ARBA00008417"/>
    </source>
</evidence>
<proteinExistence type="inferred from homology"/>
<keyword evidence="7 10" id="KW-1133">Transmembrane helix</keyword>
<reference evidence="11" key="1">
    <citation type="submission" date="2020-10" db="EMBL/GenBank/DDBJ databases">
        <authorList>
            <person name="Gilroy R."/>
        </authorList>
    </citation>
    <scope>NUCLEOTIDE SEQUENCE</scope>
    <source>
        <strain evidence="11">ChiSjej1B19-7085</strain>
    </source>
</reference>
<feature type="transmembrane region" description="Helical" evidence="10">
    <location>
        <begin position="395"/>
        <end position="414"/>
    </location>
</feature>
<evidence type="ECO:0000256" key="9">
    <source>
        <dbReference type="ARBA" id="ARBA00023251"/>
    </source>
</evidence>
<dbReference type="CDD" id="cd13143">
    <property type="entry name" value="MATE_MepA_like"/>
    <property type="match status" value="1"/>
</dbReference>
<dbReference type="GO" id="GO:0015297">
    <property type="term" value="F:antiporter activity"/>
    <property type="evidence" value="ECO:0007669"/>
    <property type="project" value="InterPro"/>
</dbReference>
<dbReference type="InterPro" id="IPR045070">
    <property type="entry name" value="MATE_MepA-like"/>
</dbReference>
<evidence type="ECO:0000256" key="1">
    <source>
        <dbReference type="ARBA" id="ARBA00004651"/>
    </source>
</evidence>
<feature type="transmembrane region" description="Helical" evidence="10">
    <location>
        <begin position="420"/>
        <end position="442"/>
    </location>
</feature>
<evidence type="ECO:0000256" key="8">
    <source>
        <dbReference type="ARBA" id="ARBA00023136"/>
    </source>
</evidence>
<comment type="similarity">
    <text evidence="2">Belongs to the multi antimicrobial extrusion (MATE) (TC 2.A.66.1) family. MepA subfamily.</text>
</comment>
<feature type="transmembrane region" description="Helical" evidence="10">
    <location>
        <begin position="268"/>
        <end position="288"/>
    </location>
</feature>
<keyword evidence="9" id="KW-0046">Antibiotic resistance</keyword>
<feature type="transmembrane region" description="Helical" evidence="10">
    <location>
        <begin position="199"/>
        <end position="219"/>
    </location>
</feature>
<dbReference type="GO" id="GO:0005886">
    <property type="term" value="C:plasma membrane"/>
    <property type="evidence" value="ECO:0007669"/>
    <property type="project" value="UniProtKB-SubCell"/>
</dbReference>
<evidence type="ECO:0000256" key="6">
    <source>
        <dbReference type="ARBA" id="ARBA00022692"/>
    </source>
</evidence>
<keyword evidence="8 10" id="KW-0472">Membrane</keyword>
<protein>
    <recommendedName>
        <fullName evidence="3">Multidrug export protein MepA</fullName>
    </recommendedName>
</protein>
<evidence type="ECO:0000313" key="11">
    <source>
        <dbReference type="EMBL" id="HIR58005.1"/>
    </source>
</evidence>
<dbReference type="GO" id="GO:0046677">
    <property type="term" value="P:response to antibiotic"/>
    <property type="evidence" value="ECO:0007669"/>
    <property type="project" value="UniProtKB-KW"/>
</dbReference>
<evidence type="ECO:0000256" key="3">
    <source>
        <dbReference type="ARBA" id="ARBA00022106"/>
    </source>
</evidence>
<evidence type="ECO:0000256" key="4">
    <source>
        <dbReference type="ARBA" id="ARBA00022448"/>
    </source>
</evidence>
<keyword evidence="6 10" id="KW-0812">Transmembrane</keyword>
<comment type="caution">
    <text evidence="11">The sequence shown here is derived from an EMBL/GenBank/DDBJ whole genome shotgun (WGS) entry which is preliminary data.</text>
</comment>
<evidence type="ECO:0000256" key="7">
    <source>
        <dbReference type="ARBA" id="ARBA00022989"/>
    </source>
</evidence>
<feature type="transmembrane region" description="Helical" evidence="10">
    <location>
        <begin position="21"/>
        <end position="38"/>
    </location>
</feature>
<feature type="transmembrane region" description="Helical" evidence="10">
    <location>
        <begin position="172"/>
        <end position="193"/>
    </location>
</feature>
<accession>A0A9D1DRY8</accession>
<dbReference type="GO" id="GO:0042910">
    <property type="term" value="F:xenobiotic transmembrane transporter activity"/>
    <property type="evidence" value="ECO:0007669"/>
    <property type="project" value="InterPro"/>
</dbReference>
<gene>
    <name evidence="11" type="ORF">IAA54_10080</name>
</gene>
<sequence>MKKSKETDLGHDSIGRLLFRLAVPAVTAQLVNMLYNIVDRMYIGHIEGIGAAALTGVGVTFPIIMIISAFSALIGMGGAPRASIKMGQGDYDGAEETLGNCFIVLVGISVVLTAVFLAFRRPLLLMFGASEATLPYADEYLAIYVCGTIFVQISLGMNYFISSQGYATAGMLTVLIGAVTNIALDPIFIFTFGMGVRGAALATVISQAVSAVWVMIFLIRKSRLRVRPKYFRVRKNIILPALALGVSPFIMQSTESLLNIAFNSSLQTYGGDLAVGAMTILSSLMQILNMPLMGITQGAQPIISFNYGAQNTDRVRKAFKLCILCTVGYSTLFWLLAMLIPGTLVSIFNSDPELMNITVWAMRIYFATVLLMGLQTGCQQTFIAIGQAKSSLFLALLRKIILLIPLIYILPNFFTDKVFAVFLAEPISDTIAVLCTVSLFTYQFRKILAQMESRKKEPTPPTAA</sequence>
<dbReference type="InterPro" id="IPR002528">
    <property type="entry name" value="MATE_fam"/>
</dbReference>
<name>A0A9D1DRY8_9FIRM</name>
<evidence type="ECO:0000256" key="10">
    <source>
        <dbReference type="SAM" id="Phobius"/>
    </source>
</evidence>
<dbReference type="PANTHER" id="PTHR43823">
    <property type="entry name" value="SPORULATION PROTEIN YKVU"/>
    <property type="match status" value="1"/>
</dbReference>
<feature type="transmembrane region" description="Helical" evidence="10">
    <location>
        <begin position="97"/>
        <end position="120"/>
    </location>
</feature>